<accession>A0AAV1S540</accession>
<feature type="compositionally biased region" description="Polar residues" evidence="1">
    <location>
        <begin position="95"/>
        <end position="105"/>
    </location>
</feature>
<evidence type="ECO:0000256" key="1">
    <source>
        <dbReference type="SAM" id="MobiDB-lite"/>
    </source>
</evidence>
<keyword evidence="3" id="KW-1185">Reference proteome</keyword>
<reference evidence="2 3" key="1">
    <citation type="submission" date="2024-01" db="EMBL/GenBank/DDBJ databases">
        <authorList>
            <person name="Waweru B."/>
        </authorList>
    </citation>
    <scope>NUCLEOTIDE SEQUENCE [LARGE SCALE GENOMIC DNA]</scope>
</reference>
<gene>
    <name evidence="2" type="ORF">DCAF_LOCUS18320</name>
</gene>
<dbReference type="EMBL" id="CAWUPB010001168">
    <property type="protein sequence ID" value="CAK7345608.1"/>
    <property type="molecule type" value="Genomic_DNA"/>
</dbReference>
<evidence type="ECO:0000313" key="2">
    <source>
        <dbReference type="EMBL" id="CAK7345608.1"/>
    </source>
</evidence>
<feature type="compositionally biased region" description="Polar residues" evidence="1">
    <location>
        <begin position="248"/>
        <end position="268"/>
    </location>
</feature>
<organism evidence="2 3">
    <name type="scientific">Dovyalis caffra</name>
    <dbReference type="NCBI Taxonomy" id="77055"/>
    <lineage>
        <taxon>Eukaryota</taxon>
        <taxon>Viridiplantae</taxon>
        <taxon>Streptophyta</taxon>
        <taxon>Embryophyta</taxon>
        <taxon>Tracheophyta</taxon>
        <taxon>Spermatophyta</taxon>
        <taxon>Magnoliopsida</taxon>
        <taxon>eudicotyledons</taxon>
        <taxon>Gunneridae</taxon>
        <taxon>Pentapetalae</taxon>
        <taxon>rosids</taxon>
        <taxon>fabids</taxon>
        <taxon>Malpighiales</taxon>
        <taxon>Salicaceae</taxon>
        <taxon>Flacourtieae</taxon>
        <taxon>Dovyalis</taxon>
    </lineage>
</organism>
<comment type="caution">
    <text evidence="2">The sequence shown here is derived from an EMBL/GenBank/DDBJ whole genome shotgun (WGS) entry which is preliminary data.</text>
</comment>
<sequence>MPSGLSKMWSKSGIHQCQKRLGERNKHIKNLGGMWSALQKHVHERPGRNVIGTSNNNNDNKILRMSEEQFINKDLRCESPANPFVVSPSMPTVQIESSRVSSQASDPFPELDAAPTSPGHLIEGNSKSPDATNAKKKENNSAAKSIVQQCEKRNEANGFGTSTIRSKGPRTTTTSNSKLPDATNAVKKEKNSAAKSIVQQGKKRSEANGFGTSTIRSKAPRKITTIFGNSELANASKVVKKKKASAPHPSTIQQGTKRNVASNGGTSKKITRKIAGYKSNKP</sequence>
<name>A0AAV1S540_9ROSI</name>
<feature type="region of interest" description="Disordered" evidence="1">
    <location>
        <begin position="95"/>
        <end position="216"/>
    </location>
</feature>
<feature type="region of interest" description="Disordered" evidence="1">
    <location>
        <begin position="241"/>
        <end position="282"/>
    </location>
</feature>
<protein>
    <submittedName>
        <fullName evidence="2">Uncharacterized protein</fullName>
    </submittedName>
</protein>
<feature type="compositionally biased region" description="Polar residues" evidence="1">
    <location>
        <begin position="159"/>
        <end position="178"/>
    </location>
</feature>
<dbReference type="AlphaFoldDB" id="A0AAV1S540"/>
<dbReference type="Proteomes" id="UP001314170">
    <property type="component" value="Unassembled WGS sequence"/>
</dbReference>
<proteinExistence type="predicted"/>
<evidence type="ECO:0000313" key="3">
    <source>
        <dbReference type="Proteomes" id="UP001314170"/>
    </source>
</evidence>